<dbReference type="Gene3D" id="3.40.50.10140">
    <property type="entry name" value="Toll/interleukin-1 receptor homology (TIR) domain"/>
    <property type="match status" value="1"/>
</dbReference>
<feature type="compositionally biased region" description="Acidic residues" evidence="2">
    <location>
        <begin position="313"/>
        <end position="334"/>
    </location>
</feature>
<dbReference type="Proteomes" id="UP001314170">
    <property type="component" value="Unassembled WGS sequence"/>
</dbReference>
<dbReference type="EMBL" id="CAWUPB010001156">
    <property type="protein sequence ID" value="CAK7338710.1"/>
    <property type="molecule type" value="Genomic_DNA"/>
</dbReference>
<keyword evidence="5" id="KW-1185">Reference proteome</keyword>
<keyword evidence="1" id="KW-0520">NAD</keyword>
<feature type="compositionally biased region" description="Polar residues" evidence="2">
    <location>
        <begin position="385"/>
        <end position="402"/>
    </location>
</feature>
<feature type="compositionally biased region" description="Low complexity" evidence="2">
    <location>
        <begin position="364"/>
        <end position="384"/>
    </location>
</feature>
<evidence type="ECO:0000259" key="3">
    <source>
        <dbReference type="PROSITE" id="PS50104"/>
    </source>
</evidence>
<proteinExistence type="predicted"/>
<dbReference type="GO" id="GO:0007165">
    <property type="term" value="P:signal transduction"/>
    <property type="evidence" value="ECO:0007669"/>
    <property type="project" value="InterPro"/>
</dbReference>
<evidence type="ECO:0000313" key="5">
    <source>
        <dbReference type="Proteomes" id="UP001314170"/>
    </source>
</evidence>
<dbReference type="Pfam" id="PF01582">
    <property type="entry name" value="TIR"/>
    <property type="match status" value="1"/>
</dbReference>
<evidence type="ECO:0000256" key="2">
    <source>
        <dbReference type="SAM" id="MobiDB-lite"/>
    </source>
</evidence>
<dbReference type="SUPFAM" id="SSF52200">
    <property type="entry name" value="Toll/Interleukin receptor TIR domain"/>
    <property type="match status" value="1"/>
</dbReference>
<reference evidence="4 5" key="1">
    <citation type="submission" date="2024-01" db="EMBL/GenBank/DDBJ databases">
        <authorList>
            <person name="Waweru B."/>
        </authorList>
    </citation>
    <scope>NUCLEOTIDE SEQUENCE [LARGE SCALE GENOMIC DNA]</scope>
</reference>
<sequence length="411" mass="46380">MAMSFKYESSSNSSSRVGYSYDVFLSFRGEDTRKKFTDHLYNALVRAGIHTFRDDNELPRGEEISQQLLKAIEESRISIVVFSKGYASSTWCLEELAKIMECKNSIRQIVLPVFYDIEPSDIRKQTGSFAEAFKVHEGRFKEEMEKVNKWRGALKEASNLSGYTLKDMANGYVFSFYRGDQRSLSFHLPSFFEWLAIWVVFEPDKHDGSKIWFNIKNKSNGTQLYELTEPGFFVKRLASWVTCVRAREMKMEGYCGEELELYLGSGNGALMKEIGVHVIVEEPDSFNNSESEWEWVHDIDRLQGTTSCANFEERDETDSQESEWNSEWESDDDIDKLQGTTSSADIEKGGAHLASVTSPSSTMSLPVASPPSARSLPPAQAAASTSSLPPESAQVTALYSSSRHGKHYNSS</sequence>
<protein>
    <recommendedName>
        <fullName evidence="3">TIR domain-containing protein</fullName>
    </recommendedName>
</protein>
<accession>A0AAV1RS79</accession>
<dbReference type="PANTHER" id="PTHR32009:SF152">
    <property type="entry name" value="NEUTRAL_ALKALINE INVERTASE"/>
    <property type="match status" value="1"/>
</dbReference>
<dbReference type="SMART" id="SM00255">
    <property type="entry name" value="TIR"/>
    <property type="match status" value="1"/>
</dbReference>
<dbReference type="AlphaFoldDB" id="A0AAV1RS79"/>
<dbReference type="InterPro" id="IPR035897">
    <property type="entry name" value="Toll_tir_struct_dom_sf"/>
</dbReference>
<dbReference type="PANTHER" id="PTHR32009">
    <property type="entry name" value="TMV RESISTANCE PROTEIN N-LIKE"/>
    <property type="match status" value="1"/>
</dbReference>
<comment type="caution">
    <text evidence="4">The sequence shown here is derived from an EMBL/GenBank/DDBJ whole genome shotgun (WGS) entry which is preliminary data.</text>
</comment>
<evidence type="ECO:0000256" key="1">
    <source>
        <dbReference type="ARBA" id="ARBA00023027"/>
    </source>
</evidence>
<evidence type="ECO:0000313" key="4">
    <source>
        <dbReference type="EMBL" id="CAK7338710.1"/>
    </source>
</evidence>
<name>A0AAV1RS79_9ROSI</name>
<organism evidence="4 5">
    <name type="scientific">Dovyalis caffra</name>
    <dbReference type="NCBI Taxonomy" id="77055"/>
    <lineage>
        <taxon>Eukaryota</taxon>
        <taxon>Viridiplantae</taxon>
        <taxon>Streptophyta</taxon>
        <taxon>Embryophyta</taxon>
        <taxon>Tracheophyta</taxon>
        <taxon>Spermatophyta</taxon>
        <taxon>Magnoliopsida</taxon>
        <taxon>eudicotyledons</taxon>
        <taxon>Gunneridae</taxon>
        <taxon>Pentapetalae</taxon>
        <taxon>rosids</taxon>
        <taxon>fabids</taxon>
        <taxon>Malpighiales</taxon>
        <taxon>Salicaceae</taxon>
        <taxon>Flacourtieae</taxon>
        <taxon>Dovyalis</taxon>
    </lineage>
</organism>
<dbReference type="FunFam" id="3.40.50.10140:FF:000007">
    <property type="entry name" value="Disease resistance protein (TIR-NBS-LRR class)"/>
    <property type="match status" value="1"/>
</dbReference>
<dbReference type="PROSITE" id="PS50104">
    <property type="entry name" value="TIR"/>
    <property type="match status" value="1"/>
</dbReference>
<dbReference type="InterPro" id="IPR000157">
    <property type="entry name" value="TIR_dom"/>
</dbReference>
<feature type="region of interest" description="Disordered" evidence="2">
    <location>
        <begin position="311"/>
        <end position="411"/>
    </location>
</feature>
<feature type="domain" description="TIR" evidence="3">
    <location>
        <begin position="19"/>
        <end position="219"/>
    </location>
</feature>
<gene>
    <name evidence="4" type="ORF">DCAF_LOCUS13758</name>
</gene>